<dbReference type="Pfam" id="PF07690">
    <property type="entry name" value="MFS_1"/>
    <property type="match status" value="1"/>
</dbReference>
<name>A0ABP8PFF8_9ACTN</name>
<feature type="transmembrane region" description="Helical" evidence="8">
    <location>
        <begin position="389"/>
        <end position="412"/>
    </location>
</feature>
<proteinExistence type="predicted"/>
<dbReference type="CDD" id="cd17321">
    <property type="entry name" value="MFS_MMR_MDR_like"/>
    <property type="match status" value="1"/>
</dbReference>
<feature type="transmembrane region" description="Helical" evidence="8">
    <location>
        <begin position="132"/>
        <end position="153"/>
    </location>
</feature>
<evidence type="ECO:0000313" key="11">
    <source>
        <dbReference type="Proteomes" id="UP001500503"/>
    </source>
</evidence>
<dbReference type="Gene3D" id="1.20.1250.20">
    <property type="entry name" value="MFS general substrate transporter like domains"/>
    <property type="match status" value="1"/>
</dbReference>
<protein>
    <submittedName>
        <fullName evidence="10">MFS transporter</fullName>
    </submittedName>
</protein>
<evidence type="ECO:0000256" key="3">
    <source>
        <dbReference type="ARBA" id="ARBA00022475"/>
    </source>
</evidence>
<feature type="region of interest" description="Disordered" evidence="7">
    <location>
        <begin position="1"/>
        <end position="26"/>
    </location>
</feature>
<evidence type="ECO:0000259" key="9">
    <source>
        <dbReference type="PROSITE" id="PS50850"/>
    </source>
</evidence>
<evidence type="ECO:0000256" key="2">
    <source>
        <dbReference type="ARBA" id="ARBA00022448"/>
    </source>
</evidence>
<reference evidence="11" key="1">
    <citation type="journal article" date="2019" name="Int. J. Syst. Evol. Microbiol.">
        <title>The Global Catalogue of Microorganisms (GCM) 10K type strain sequencing project: providing services to taxonomists for standard genome sequencing and annotation.</title>
        <authorList>
            <consortium name="The Broad Institute Genomics Platform"/>
            <consortium name="The Broad Institute Genome Sequencing Center for Infectious Disease"/>
            <person name="Wu L."/>
            <person name="Ma J."/>
        </authorList>
    </citation>
    <scope>NUCLEOTIDE SEQUENCE [LARGE SCALE GENOMIC DNA]</scope>
    <source>
        <strain evidence="11">JCM 17933</strain>
    </source>
</reference>
<feature type="transmembrane region" description="Helical" evidence="8">
    <location>
        <begin position="103"/>
        <end position="126"/>
    </location>
</feature>
<sequence length="502" mass="50721">MSETHPAALPVPPVTRGATPSAHGAAPAARHSRQGLSLLVIATAQLMVVLDSTITNVALPRIQDALHFSGANLSWVVNAYALAFGGLLLLGGRAGDLLGRRRMFVVGLLVFSAASLAGGFATSQAWLLVARAVQGVGGAIVAPAALSLIVTTFPEGRPRARAMGVYSAMSVAGGAIGLVAGGLLANYASWRWVLFVNVPFGVAAALAAPLALAGEPRRPGRLDVPGALTGTAGLSALVYGLSSAATGPDGVSHWGDAKVVASLAAGVVLLAAFGLVEARSRHALVPGRLLRDGRRLGANLVMFGVGTVLFGVFFFLTLFAQEVWGYSAIRTGVAFLPLTAATLAGSAVASALLPRIGARPLLLTGTVGCAGGLYWLSLMTENSGYVGGLLGPILVTSAGLGLVFVPLPLVALDGVADADSGVASSVLNAGRQIGGAVGLAVLSTVAWTAVAHSARTHGAYRHALVVGFDRAFAVGAGIAALTLLITITMIRTRRTGPTQPGR</sequence>
<feature type="transmembrane region" description="Helical" evidence="8">
    <location>
        <begin position="165"/>
        <end position="184"/>
    </location>
</feature>
<feature type="transmembrane region" description="Helical" evidence="8">
    <location>
        <begin position="224"/>
        <end position="245"/>
    </location>
</feature>
<dbReference type="Proteomes" id="UP001500503">
    <property type="component" value="Unassembled WGS sequence"/>
</dbReference>
<feature type="transmembrane region" description="Helical" evidence="8">
    <location>
        <begin position="433"/>
        <end position="451"/>
    </location>
</feature>
<evidence type="ECO:0000256" key="4">
    <source>
        <dbReference type="ARBA" id="ARBA00022692"/>
    </source>
</evidence>
<dbReference type="SUPFAM" id="SSF103473">
    <property type="entry name" value="MFS general substrate transporter"/>
    <property type="match status" value="1"/>
</dbReference>
<dbReference type="RefSeq" id="WP_345457990.1">
    <property type="nucleotide sequence ID" value="NZ_BAABHF010000009.1"/>
</dbReference>
<feature type="transmembrane region" description="Helical" evidence="8">
    <location>
        <begin position="71"/>
        <end position="91"/>
    </location>
</feature>
<keyword evidence="6 8" id="KW-0472">Membrane</keyword>
<keyword evidence="5 8" id="KW-1133">Transmembrane helix</keyword>
<keyword evidence="3" id="KW-1003">Cell membrane</keyword>
<organism evidence="10 11">
    <name type="scientific">Actinoallomurus oryzae</name>
    <dbReference type="NCBI Taxonomy" id="502180"/>
    <lineage>
        <taxon>Bacteria</taxon>
        <taxon>Bacillati</taxon>
        <taxon>Actinomycetota</taxon>
        <taxon>Actinomycetes</taxon>
        <taxon>Streptosporangiales</taxon>
        <taxon>Thermomonosporaceae</taxon>
        <taxon>Actinoallomurus</taxon>
    </lineage>
</organism>
<feature type="transmembrane region" description="Helical" evidence="8">
    <location>
        <begin position="332"/>
        <end position="353"/>
    </location>
</feature>
<dbReference type="PROSITE" id="PS50850">
    <property type="entry name" value="MFS"/>
    <property type="match status" value="1"/>
</dbReference>
<dbReference type="InterPro" id="IPR011701">
    <property type="entry name" value="MFS"/>
</dbReference>
<feature type="transmembrane region" description="Helical" evidence="8">
    <location>
        <begin position="296"/>
        <end position="320"/>
    </location>
</feature>
<dbReference type="Gene3D" id="1.20.1720.10">
    <property type="entry name" value="Multidrug resistance protein D"/>
    <property type="match status" value="1"/>
</dbReference>
<dbReference type="PANTHER" id="PTHR42718">
    <property type="entry name" value="MAJOR FACILITATOR SUPERFAMILY MULTIDRUG TRANSPORTER MFSC"/>
    <property type="match status" value="1"/>
</dbReference>
<evidence type="ECO:0000313" key="10">
    <source>
        <dbReference type="EMBL" id="GAA4485298.1"/>
    </source>
</evidence>
<dbReference type="PANTHER" id="PTHR42718:SF46">
    <property type="entry name" value="BLR6921 PROTEIN"/>
    <property type="match status" value="1"/>
</dbReference>
<dbReference type="InterPro" id="IPR036259">
    <property type="entry name" value="MFS_trans_sf"/>
</dbReference>
<evidence type="ECO:0000256" key="1">
    <source>
        <dbReference type="ARBA" id="ARBA00004651"/>
    </source>
</evidence>
<feature type="domain" description="Major facilitator superfamily (MFS) profile" evidence="9">
    <location>
        <begin position="37"/>
        <end position="494"/>
    </location>
</feature>
<feature type="transmembrane region" description="Helical" evidence="8">
    <location>
        <begin position="190"/>
        <end position="212"/>
    </location>
</feature>
<gene>
    <name evidence="10" type="ORF">GCM10023191_009770</name>
</gene>
<evidence type="ECO:0000256" key="5">
    <source>
        <dbReference type="ARBA" id="ARBA00022989"/>
    </source>
</evidence>
<comment type="subcellular location">
    <subcellularLocation>
        <location evidence="1">Cell membrane</location>
        <topology evidence="1">Multi-pass membrane protein</topology>
    </subcellularLocation>
</comment>
<feature type="compositionally biased region" description="Low complexity" evidence="7">
    <location>
        <begin position="17"/>
        <end position="26"/>
    </location>
</feature>
<comment type="caution">
    <text evidence="10">The sequence shown here is derived from an EMBL/GenBank/DDBJ whole genome shotgun (WGS) entry which is preliminary data.</text>
</comment>
<keyword evidence="11" id="KW-1185">Reference proteome</keyword>
<keyword evidence="2" id="KW-0813">Transport</keyword>
<feature type="transmembrane region" description="Helical" evidence="8">
    <location>
        <begin position="36"/>
        <end position="59"/>
    </location>
</feature>
<evidence type="ECO:0000256" key="7">
    <source>
        <dbReference type="SAM" id="MobiDB-lite"/>
    </source>
</evidence>
<dbReference type="InterPro" id="IPR020846">
    <property type="entry name" value="MFS_dom"/>
</dbReference>
<accession>A0ABP8PFF8</accession>
<dbReference type="EMBL" id="BAABHF010000009">
    <property type="protein sequence ID" value="GAA4485298.1"/>
    <property type="molecule type" value="Genomic_DNA"/>
</dbReference>
<feature type="transmembrane region" description="Helical" evidence="8">
    <location>
        <begin position="360"/>
        <end position="377"/>
    </location>
</feature>
<evidence type="ECO:0000256" key="8">
    <source>
        <dbReference type="SAM" id="Phobius"/>
    </source>
</evidence>
<keyword evidence="4 8" id="KW-0812">Transmembrane</keyword>
<feature type="transmembrane region" description="Helical" evidence="8">
    <location>
        <begin position="471"/>
        <end position="490"/>
    </location>
</feature>
<evidence type="ECO:0000256" key="6">
    <source>
        <dbReference type="ARBA" id="ARBA00023136"/>
    </source>
</evidence>
<feature type="transmembrane region" description="Helical" evidence="8">
    <location>
        <begin position="257"/>
        <end position="276"/>
    </location>
</feature>